<organism evidence="2 3">
    <name type="scientific">Laodelphax striatellus</name>
    <name type="common">Small brown planthopper</name>
    <name type="synonym">Delphax striatella</name>
    <dbReference type="NCBI Taxonomy" id="195883"/>
    <lineage>
        <taxon>Eukaryota</taxon>
        <taxon>Metazoa</taxon>
        <taxon>Ecdysozoa</taxon>
        <taxon>Arthropoda</taxon>
        <taxon>Hexapoda</taxon>
        <taxon>Insecta</taxon>
        <taxon>Pterygota</taxon>
        <taxon>Neoptera</taxon>
        <taxon>Paraneoptera</taxon>
        <taxon>Hemiptera</taxon>
        <taxon>Auchenorrhyncha</taxon>
        <taxon>Fulgoroidea</taxon>
        <taxon>Delphacidae</taxon>
        <taxon>Criomorphinae</taxon>
        <taxon>Laodelphax</taxon>
    </lineage>
</organism>
<evidence type="ECO:0000256" key="1">
    <source>
        <dbReference type="SAM" id="MobiDB-lite"/>
    </source>
</evidence>
<proteinExistence type="predicted"/>
<protein>
    <submittedName>
        <fullName evidence="2">Uncharacterized protein</fullName>
    </submittedName>
</protein>
<evidence type="ECO:0000313" key="2">
    <source>
        <dbReference type="EMBL" id="RZF47202.1"/>
    </source>
</evidence>
<dbReference type="InParanoid" id="A0A482XN08"/>
<comment type="caution">
    <text evidence="2">The sequence shown here is derived from an EMBL/GenBank/DDBJ whole genome shotgun (WGS) entry which is preliminary data.</text>
</comment>
<dbReference type="Proteomes" id="UP000291343">
    <property type="component" value="Unassembled WGS sequence"/>
</dbReference>
<dbReference type="EMBL" id="QKKF02004629">
    <property type="protein sequence ID" value="RZF47202.1"/>
    <property type="molecule type" value="Genomic_DNA"/>
</dbReference>
<keyword evidence="3" id="KW-1185">Reference proteome</keyword>
<feature type="compositionally biased region" description="Polar residues" evidence="1">
    <location>
        <begin position="69"/>
        <end position="81"/>
    </location>
</feature>
<feature type="region of interest" description="Disordered" evidence="1">
    <location>
        <begin position="69"/>
        <end position="88"/>
    </location>
</feature>
<gene>
    <name evidence="2" type="ORF">LSTR_LSTR004911</name>
</gene>
<sequence length="88" mass="9416">MLPGKIALSIFQRDRSANSIGGGPTSQWESVLRDQLIGAVQNRSVACIVTLSSPKDGSVLCCAAVPSRQSMDNRSKNNYTIAQDPLSH</sequence>
<dbReference type="AlphaFoldDB" id="A0A482XN08"/>
<reference evidence="2 3" key="1">
    <citation type="journal article" date="2017" name="Gigascience">
        <title>Genome sequence of the small brown planthopper, Laodelphax striatellus.</title>
        <authorList>
            <person name="Zhu J."/>
            <person name="Jiang F."/>
            <person name="Wang X."/>
            <person name="Yang P."/>
            <person name="Bao Y."/>
            <person name="Zhao W."/>
            <person name="Wang W."/>
            <person name="Lu H."/>
            <person name="Wang Q."/>
            <person name="Cui N."/>
            <person name="Li J."/>
            <person name="Chen X."/>
            <person name="Luo L."/>
            <person name="Yu J."/>
            <person name="Kang L."/>
            <person name="Cui F."/>
        </authorList>
    </citation>
    <scope>NUCLEOTIDE SEQUENCE [LARGE SCALE GENOMIC DNA]</scope>
    <source>
        <strain evidence="2">Lst14</strain>
    </source>
</reference>
<name>A0A482XN08_LAOST</name>
<accession>A0A482XN08</accession>
<evidence type="ECO:0000313" key="3">
    <source>
        <dbReference type="Proteomes" id="UP000291343"/>
    </source>
</evidence>